<evidence type="ECO:0000256" key="1">
    <source>
        <dbReference type="ARBA" id="ARBA00004123"/>
    </source>
</evidence>
<dbReference type="InterPro" id="IPR015300">
    <property type="entry name" value="DNA-bd_pseudobarrel_sf"/>
</dbReference>
<dbReference type="Pfam" id="PF02362">
    <property type="entry name" value="B3"/>
    <property type="match status" value="1"/>
</dbReference>
<dbReference type="InterPro" id="IPR001471">
    <property type="entry name" value="AP2/ERF_dom"/>
</dbReference>
<organism evidence="9 10">
    <name type="scientific">Ceratopteris richardii</name>
    <name type="common">Triangle waterfern</name>
    <dbReference type="NCBI Taxonomy" id="49495"/>
    <lineage>
        <taxon>Eukaryota</taxon>
        <taxon>Viridiplantae</taxon>
        <taxon>Streptophyta</taxon>
        <taxon>Embryophyta</taxon>
        <taxon>Tracheophyta</taxon>
        <taxon>Polypodiopsida</taxon>
        <taxon>Polypodiidae</taxon>
        <taxon>Polypodiales</taxon>
        <taxon>Pteridineae</taxon>
        <taxon>Pteridaceae</taxon>
        <taxon>Parkerioideae</taxon>
        <taxon>Ceratopteris</taxon>
    </lineage>
</organism>
<evidence type="ECO:0000256" key="5">
    <source>
        <dbReference type="ARBA" id="ARBA00023242"/>
    </source>
</evidence>
<dbReference type="EMBL" id="CM035439">
    <property type="protein sequence ID" value="KAH7283897.1"/>
    <property type="molecule type" value="Genomic_DNA"/>
</dbReference>
<dbReference type="OrthoDB" id="10038011at2759"/>
<dbReference type="PANTHER" id="PTHR31677">
    <property type="entry name" value="AP2 DOMAIN CLASS TRANSCRIPTION FACTOR"/>
    <property type="match status" value="1"/>
</dbReference>
<accession>A0A8T2QJC4</accession>
<keyword evidence="10" id="KW-1185">Reference proteome</keyword>
<dbReference type="InterPro" id="IPR016177">
    <property type="entry name" value="DNA-bd_dom_sf"/>
</dbReference>
<feature type="region of interest" description="Disordered" evidence="6">
    <location>
        <begin position="632"/>
        <end position="654"/>
    </location>
</feature>
<dbReference type="PROSITE" id="PS50863">
    <property type="entry name" value="B3"/>
    <property type="match status" value="1"/>
</dbReference>
<feature type="domain" description="TF-B3" evidence="7">
    <location>
        <begin position="40"/>
        <end position="136"/>
    </location>
</feature>
<dbReference type="Pfam" id="PF13891">
    <property type="entry name" value="zf-C3HC3H_KANSL2"/>
    <property type="match status" value="1"/>
</dbReference>
<keyword evidence="3" id="KW-0238">DNA-binding</keyword>
<evidence type="ECO:0000259" key="8">
    <source>
        <dbReference type="PROSITE" id="PS51032"/>
    </source>
</evidence>
<dbReference type="OMA" id="CTQSASH"/>
<dbReference type="GO" id="GO:0003677">
    <property type="term" value="F:DNA binding"/>
    <property type="evidence" value="ECO:0007669"/>
    <property type="project" value="UniProtKB-KW"/>
</dbReference>
<dbReference type="PRINTS" id="PR00367">
    <property type="entry name" value="ETHRSPELEMNT"/>
</dbReference>
<protein>
    <submittedName>
        <fullName evidence="9">Uncharacterized protein</fullName>
    </submittedName>
</protein>
<dbReference type="SMART" id="SM01019">
    <property type="entry name" value="B3"/>
    <property type="match status" value="1"/>
</dbReference>
<evidence type="ECO:0000259" key="7">
    <source>
        <dbReference type="PROSITE" id="PS50863"/>
    </source>
</evidence>
<comment type="caution">
    <text evidence="9">The sequence shown here is derived from an EMBL/GenBank/DDBJ whole genome shotgun (WGS) entry which is preliminary data.</text>
</comment>
<reference evidence="9" key="1">
    <citation type="submission" date="2021-08" db="EMBL/GenBank/DDBJ databases">
        <title>WGS assembly of Ceratopteris richardii.</title>
        <authorList>
            <person name="Marchant D.B."/>
            <person name="Chen G."/>
            <person name="Jenkins J."/>
            <person name="Shu S."/>
            <person name="Leebens-Mack J."/>
            <person name="Grimwood J."/>
            <person name="Schmutz J."/>
            <person name="Soltis P."/>
            <person name="Soltis D."/>
            <person name="Chen Z.-H."/>
        </authorList>
    </citation>
    <scope>NUCLEOTIDE SEQUENCE</scope>
    <source>
        <strain evidence="9">Whitten #5841</strain>
        <tissue evidence="9">Leaf</tissue>
    </source>
</reference>
<dbReference type="SUPFAM" id="SSF101936">
    <property type="entry name" value="DNA-binding pseudobarrel domain"/>
    <property type="match status" value="1"/>
</dbReference>
<dbReference type="GO" id="GO:0005634">
    <property type="term" value="C:nucleus"/>
    <property type="evidence" value="ECO:0007669"/>
    <property type="project" value="UniProtKB-SubCell"/>
</dbReference>
<dbReference type="InterPro" id="IPR025927">
    <property type="entry name" value="Znf_KANL2-like"/>
</dbReference>
<feature type="compositionally biased region" description="Basic and acidic residues" evidence="6">
    <location>
        <begin position="634"/>
        <end position="646"/>
    </location>
</feature>
<dbReference type="EMBL" id="CM035439">
    <property type="protein sequence ID" value="KAH7283896.1"/>
    <property type="molecule type" value="Genomic_DNA"/>
</dbReference>
<evidence type="ECO:0000256" key="4">
    <source>
        <dbReference type="ARBA" id="ARBA00023163"/>
    </source>
</evidence>
<dbReference type="Proteomes" id="UP000825935">
    <property type="component" value="Chromosome 34"/>
</dbReference>
<dbReference type="SUPFAM" id="SSF54171">
    <property type="entry name" value="DNA-binding domain"/>
    <property type="match status" value="1"/>
</dbReference>
<feature type="domain" description="AP2/ERF" evidence="8">
    <location>
        <begin position="571"/>
        <end position="627"/>
    </location>
</feature>
<gene>
    <name evidence="9" type="ORF">KP509_34G029900</name>
</gene>
<dbReference type="PROSITE" id="PS51032">
    <property type="entry name" value="AP2_ERF"/>
    <property type="match status" value="1"/>
</dbReference>
<evidence type="ECO:0000256" key="6">
    <source>
        <dbReference type="SAM" id="MobiDB-lite"/>
    </source>
</evidence>
<keyword evidence="2" id="KW-0805">Transcription regulation</keyword>
<dbReference type="AlphaFoldDB" id="A0A8T2QJC4"/>
<keyword evidence="4" id="KW-0804">Transcription</keyword>
<evidence type="ECO:0000256" key="2">
    <source>
        <dbReference type="ARBA" id="ARBA00023015"/>
    </source>
</evidence>
<dbReference type="CDD" id="cd10017">
    <property type="entry name" value="B3_DNA"/>
    <property type="match status" value="1"/>
</dbReference>
<evidence type="ECO:0000256" key="3">
    <source>
        <dbReference type="ARBA" id="ARBA00023125"/>
    </source>
</evidence>
<keyword evidence="5" id="KW-0539">Nucleus</keyword>
<dbReference type="InterPro" id="IPR003340">
    <property type="entry name" value="B3_DNA-bd"/>
</dbReference>
<dbReference type="InterPro" id="IPR036955">
    <property type="entry name" value="AP2/ERF_dom_sf"/>
</dbReference>
<dbReference type="GO" id="GO:0003700">
    <property type="term" value="F:DNA-binding transcription factor activity"/>
    <property type="evidence" value="ECO:0007669"/>
    <property type="project" value="InterPro"/>
</dbReference>
<evidence type="ECO:0000313" key="10">
    <source>
        <dbReference type="Proteomes" id="UP000825935"/>
    </source>
</evidence>
<comment type="subcellular location">
    <subcellularLocation>
        <location evidence="1">Nucleus</location>
    </subcellularLocation>
</comment>
<sequence length="916" mass="102932">MESDVKQFGFTPYIGEGFISPNRKLVTDVVKDIVTEHPSFARAIQKRCLGSAGRLALPVTFMSKYLVGSEGLVVLEDEGGMLWKVYWIAYMQSGRRLAFTRGWPAFVSHHDGKDGDIFIAEIVAPDHLRVQVISSNFNHGRQSHCGGAFSPKDPAPVNETASEDFKRNLQHFADGKEQVSNDSPLSFLLQESKILRRKRSKMMSRAVGLHDSIGRPLESTSHADKLLDTCTVHACKPRSSVQACQLSSSMESVLFSKNDMNENLRTKCHEKYIKETFYRKSADVQPRTRSHKLLSNVAGSTTTIYDKKRKYGAQFCQYTKDSCNLYVLHGFKFCMLHILEDCSAPYKQCDFIEKQIRVRCGFPVCLNLSDPRFCQIHRQSDNLVGEIELGSSFLNVVPAFGKFSSIMMAVTVSHHLSEKTDLWICSKSNCLPNADIFWDQQYEKPGAGWAKLFTRRISDLHHDVIEESNDSTSQEVTLVSMKANLENISRYVGWRSSVSLNSEGRTNSCLYNTGDFLDGEEEKELQTNTNNFVQKNVSQSEYKISLRFETDVEEHDSSAVQPQARRACCSKFVGVRKRPWGAYGAEICTSEGKRLWLGTFSTEKEGALAYDDAARVLRSNGAVTNFSKGQNLVRGERSDRSTEAPEQRSVLRKRGRSVGTKKYYDAYPVETSEKLLDLTHSFLDGSIEDHNLIQSRVNLLGDGIFSPGFKQGVQSLPTMKTERDFFKLEKCELPEAKQDLCLEHLNEQQISESHWSSSPCLPMETENADQHNLESSMSCLKQSILHGSCDNGKKLNGTKSLSFCQPGDRGEVHSDDSDILFTPCESKVMKELQKNFMELKEEFGSEMTHAVESEVSDITQLNGSTSFVPEGNMTIIGGFPNCNTRRNSVSPGKFQILSELNVEEKTVLSLGFCLKL</sequence>
<dbReference type="SMART" id="SM00380">
    <property type="entry name" value="AP2"/>
    <property type="match status" value="1"/>
</dbReference>
<dbReference type="Gene3D" id="3.30.730.10">
    <property type="entry name" value="AP2/ERF domain"/>
    <property type="match status" value="1"/>
</dbReference>
<dbReference type="Gene3D" id="2.40.330.10">
    <property type="entry name" value="DNA-binding pseudobarrel domain"/>
    <property type="match status" value="1"/>
</dbReference>
<evidence type="ECO:0000313" key="9">
    <source>
        <dbReference type="EMBL" id="KAH7283896.1"/>
    </source>
</evidence>
<proteinExistence type="predicted"/>
<dbReference type="PANTHER" id="PTHR31677:SF243">
    <property type="entry name" value="AP2_ERF DOMAIN-CONTAINING PROTEIN"/>
    <property type="match status" value="1"/>
</dbReference>
<name>A0A8T2QJC4_CERRI</name>
<dbReference type="CDD" id="cd00018">
    <property type="entry name" value="AP2"/>
    <property type="match status" value="1"/>
</dbReference>